<evidence type="ECO:0008006" key="4">
    <source>
        <dbReference type="Google" id="ProtNLM"/>
    </source>
</evidence>
<protein>
    <recommendedName>
        <fullName evidence="4">RNase H type-1 domain-containing protein</fullName>
    </recommendedName>
</protein>
<feature type="region of interest" description="Disordered" evidence="1">
    <location>
        <begin position="1"/>
        <end position="25"/>
    </location>
</feature>
<accession>A0ABR2QY27</accession>
<proteinExistence type="predicted"/>
<sequence length="183" mass="20077">MKTVVEKNDTQDLCYGTPNSNDGGSKEQVWFHEEKLVLGTGLVPGTAKVSRRGWEKNDGGLEAAREPDSFPTMGEVDSFLTMGKVEFLYDLHALITKKKWSFSPLLFGVCAPSPAPAALVIVISDMKAESGSGSFNFEVWHISHEANRVADLVGKCHASSRELELYTNQIPPSVFGLQTNLHH</sequence>
<evidence type="ECO:0000256" key="1">
    <source>
        <dbReference type="SAM" id="MobiDB-lite"/>
    </source>
</evidence>
<name>A0ABR2QY27_9ROSI</name>
<dbReference type="Proteomes" id="UP001396334">
    <property type="component" value="Unassembled WGS sequence"/>
</dbReference>
<gene>
    <name evidence="2" type="ORF">V6N11_043019</name>
</gene>
<feature type="compositionally biased region" description="Basic and acidic residues" evidence="1">
    <location>
        <begin position="1"/>
        <end position="10"/>
    </location>
</feature>
<dbReference type="EMBL" id="JBBPBN010000030">
    <property type="protein sequence ID" value="KAK9005591.1"/>
    <property type="molecule type" value="Genomic_DNA"/>
</dbReference>
<organism evidence="2 3">
    <name type="scientific">Hibiscus sabdariffa</name>
    <name type="common">roselle</name>
    <dbReference type="NCBI Taxonomy" id="183260"/>
    <lineage>
        <taxon>Eukaryota</taxon>
        <taxon>Viridiplantae</taxon>
        <taxon>Streptophyta</taxon>
        <taxon>Embryophyta</taxon>
        <taxon>Tracheophyta</taxon>
        <taxon>Spermatophyta</taxon>
        <taxon>Magnoliopsida</taxon>
        <taxon>eudicotyledons</taxon>
        <taxon>Gunneridae</taxon>
        <taxon>Pentapetalae</taxon>
        <taxon>rosids</taxon>
        <taxon>malvids</taxon>
        <taxon>Malvales</taxon>
        <taxon>Malvaceae</taxon>
        <taxon>Malvoideae</taxon>
        <taxon>Hibiscus</taxon>
    </lineage>
</organism>
<comment type="caution">
    <text evidence="2">The sequence shown here is derived from an EMBL/GenBank/DDBJ whole genome shotgun (WGS) entry which is preliminary data.</text>
</comment>
<reference evidence="2 3" key="1">
    <citation type="journal article" date="2024" name="G3 (Bethesda)">
        <title>Genome assembly of Hibiscus sabdariffa L. provides insights into metabolisms of medicinal natural products.</title>
        <authorList>
            <person name="Kim T."/>
        </authorList>
    </citation>
    <scope>NUCLEOTIDE SEQUENCE [LARGE SCALE GENOMIC DNA]</scope>
    <source>
        <strain evidence="2">TK-2024</strain>
        <tissue evidence="2">Old leaves</tissue>
    </source>
</reference>
<keyword evidence="3" id="KW-1185">Reference proteome</keyword>
<evidence type="ECO:0000313" key="3">
    <source>
        <dbReference type="Proteomes" id="UP001396334"/>
    </source>
</evidence>
<evidence type="ECO:0000313" key="2">
    <source>
        <dbReference type="EMBL" id="KAK9005591.1"/>
    </source>
</evidence>